<dbReference type="Proteomes" id="UP001228403">
    <property type="component" value="Unassembled WGS sequence"/>
</dbReference>
<organism evidence="2 3">
    <name type="scientific">Bacteroides eggerthii</name>
    <dbReference type="NCBI Taxonomy" id="28111"/>
    <lineage>
        <taxon>Bacteria</taxon>
        <taxon>Pseudomonadati</taxon>
        <taxon>Bacteroidota</taxon>
        <taxon>Bacteroidia</taxon>
        <taxon>Bacteroidales</taxon>
        <taxon>Bacteroidaceae</taxon>
        <taxon>Bacteroides</taxon>
    </lineage>
</organism>
<dbReference type="Gene3D" id="3.40.630.30">
    <property type="match status" value="1"/>
</dbReference>
<accession>A0ABT7U442</accession>
<dbReference type="InterPro" id="IPR000182">
    <property type="entry name" value="GNAT_dom"/>
</dbReference>
<evidence type="ECO:0000313" key="3">
    <source>
        <dbReference type="Proteomes" id="UP001228403"/>
    </source>
</evidence>
<reference evidence="3" key="2">
    <citation type="submission" date="2023-07" db="EMBL/GenBank/DDBJ databases">
        <title>Identification and characterization of horizontal gene transfer across gut microbiota members of farm animals based on homology search.</title>
        <authorList>
            <person name="Schwarzerova J."/>
            <person name="Nykrynova M."/>
            <person name="Jureckova K."/>
            <person name="Cejkova D."/>
            <person name="Rychlik I."/>
        </authorList>
    </citation>
    <scope>NUCLEOTIDE SEQUENCE [LARGE SCALE GENOMIC DNA]</scope>
    <source>
        <strain evidence="3">ET4</strain>
    </source>
</reference>
<name>A0ABT7U442_9BACE</name>
<dbReference type="PROSITE" id="PS51186">
    <property type="entry name" value="GNAT"/>
    <property type="match status" value="1"/>
</dbReference>
<dbReference type="Pfam" id="PF00583">
    <property type="entry name" value="Acetyltransf_1"/>
    <property type="match status" value="1"/>
</dbReference>
<dbReference type="SUPFAM" id="SSF55729">
    <property type="entry name" value="Acyl-CoA N-acyltransferases (Nat)"/>
    <property type="match status" value="1"/>
</dbReference>
<reference evidence="2 3" key="1">
    <citation type="submission" date="2023-06" db="EMBL/GenBank/DDBJ databases">
        <authorList>
            <person name="Zeman M."/>
            <person name="Kubasova T."/>
            <person name="Jahodarova E."/>
            <person name="Nykrynova M."/>
            <person name="Rychlik I."/>
        </authorList>
    </citation>
    <scope>NUCLEOTIDE SEQUENCE [LARGE SCALE GENOMIC DNA]</scope>
    <source>
        <strain evidence="2 3">ET4</strain>
    </source>
</reference>
<keyword evidence="3" id="KW-1185">Reference proteome</keyword>
<proteinExistence type="predicted"/>
<sequence>MMEIKEITHPNEQDCQNLQILLATLSESCSFSIESLTQMLQNKNNRLYGLYDQDQLVGCCCLGIYHSLTGKKACLEDVVVRTDYQGKGGGRMLVSHATEEAKKEGVKQMLFTSKPSRVRANHLYQNMNFEKKDTNVYIKKW</sequence>
<feature type="domain" description="N-acetyltransferase" evidence="1">
    <location>
        <begin position="2"/>
        <end position="141"/>
    </location>
</feature>
<dbReference type="EMBL" id="JAUDCF010000007">
    <property type="protein sequence ID" value="MDM8145240.1"/>
    <property type="molecule type" value="Genomic_DNA"/>
</dbReference>
<comment type="caution">
    <text evidence="2">The sequence shown here is derived from an EMBL/GenBank/DDBJ whole genome shotgun (WGS) entry which is preliminary data.</text>
</comment>
<gene>
    <name evidence="2" type="ORF">QUW02_04745</name>
</gene>
<evidence type="ECO:0000313" key="2">
    <source>
        <dbReference type="EMBL" id="MDM8145240.1"/>
    </source>
</evidence>
<evidence type="ECO:0000259" key="1">
    <source>
        <dbReference type="PROSITE" id="PS51186"/>
    </source>
</evidence>
<protein>
    <submittedName>
        <fullName evidence="2">GNAT family N-acetyltransferase</fullName>
    </submittedName>
</protein>
<dbReference type="InterPro" id="IPR016181">
    <property type="entry name" value="Acyl_CoA_acyltransferase"/>
</dbReference>
<dbReference type="CDD" id="cd04301">
    <property type="entry name" value="NAT_SF"/>
    <property type="match status" value="1"/>
</dbReference>